<accession>A0A023DFD3</accession>
<dbReference type="GeneID" id="301193423"/>
<name>A0A023DFD3_9BACL</name>
<reference evidence="1 2" key="1">
    <citation type="submission" date="2014-04" db="EMBL/GenBank/DDBJ databases">
        <title>Whole genome shotgun sequence of Geobacillus caldoxylosilyticus NBRC 107762.</title>
        <authorList>
            <person name="Hosoyama A."/>
            <person name="Hosoyama Y."/>
            <person name="Katano-Makiyama Y."/>
            <person name="Tsuchikane K."/>
            <person name="Ohji S."/>
            <person name="Ichikawa N."/>
            <person name="Yamazoe A."/>
            <person name="Fujita N."/>
        </authorList>
    </citation>
    <scope>NUCLEOTIDE SEQUENCE [LARGE SCALE GENOMIC DNA]</scope>
    <source>
        <strain evidence="1 2">NBRC 107762</strain>
    </source>
</reference>
<organism evidence="1 2">
    <name type="scientific">Parageobacillus caldoxylosilyticus NBRC 107762</name>
    <dbReference type="NCBI Taxonomy" id="1220594"/>
    <lineage>
        <taxon>Bacteria</taxon>
        <taxon>Bacillati</taxon>
        <taxon>Bacillota</taxon>
        <taxon>Bacilli</taxon>
        <taxon>Bacillales</taxon>
        <taxon>Anoxybacillaceae</taxon>
        <taxon>Saccharococcus</taxon>
    </lineage>
</organism>
<dbReference type="PANTHER" id="PTHR39179:SF2">
    <property type="entry name" value="ENDOSPORE COAT-ASSOCIATED PROTEIN YUTH"/>
    <property type="match status" value="1"/>
</dbReference>
<dbReference type="PANTHER" id="PTHR39179">
    <property type="entry name" value="SPORE COAT PROTEIN I"/>
    <property type="match status" value="1"/>
</dbReference>
<comment type="caution">
    <text evidence="1">The sequence shown here is derived from an EMBL/GenBank/DDBJ whole genome shotgun (WGS) entry which is preliminary data.</text>
</comment>
<proteinExistence type="predicted"/>
<dbReference type="InterPro" id="IPR047175">
    <property type="entry name" value="CotS-like"/>
</dbReference>
<dbReference type="InterPro" id="IPR014254">
    <property type="entry name" value="Spore_coat_YutH"/>
</dbReference>
<dbReference type="GO" id="GO:0042601">
    <property type="term" value="C:endospore-forming forespore"/>
    <property type="evidence" value="ECO:0007669"/>
    <property type="project" value="TreeGrafter"/>
</dbReference>
<dbReference type="Proteomes" id="UP000023561">
    <property type="component" value="Unassembled WGS sequence"/>
</dbReference>
<keyword evidence="1" id="KW-0946">Virion</keyword>
<dbReference type="EMBL" id="BAWO01000025">
    <property type="protein sequence ID" value="GAJ39751.1"/>
    <property type="molecule type" value="Genomic_DNA"/>
</dbReference>
<evidence type="ECO:0000313" key="2">
    <source>
        <dbReference type="Proteomes" id="UP000023561"/>
    </source>
</evidence>
<sequence length="338" mass="40407">MESWIRQEYDIEAERMKKNGRYYTFLYKHQYYTVIPVYGRSEAELEELQKMSNYLISKGDMTVASFVQTKSGKLVAYRNEQPIVIVRTPLLPYARNISVGRELAKFHQRGRTCPLPLVHCRRIGQWKELWGKRVDQMEEFWKNKIAMGMETMFDRLLIESFPYYLALAENAIQYVADTELDEEPFGIDYATFCHERIPNSGWVEGKEQKLPTDWVYDHCARDLAEWVRYLYVKKGHHSVGEIRQFFRDYERQTPLSPFAWRLVYARLLFPLHYFECVEGYYMSDDEREKQQYVHMLQSIIARSREHEQFLASFMDIVGLSSRHLSLPKVEWLSYSLSR</sequence>
<dbReference type="NCBIfam" id="TIGR02905">
    <property type="entry name" value="spore_yutH"/>
    <property type="match status" value="1"/>
</dbReference>
<evidence type="ECO:0000313" key="1">
    <source>
        <dbReference type="EMBL" id="GAJ39751.1"/>
    </source>
</evidence>
<keyword evidence="2" id="KW-1185">Reference proteome</keyword>
<dbReference type="OrthoDB" id="2986702at2"/>
<dbReference type="Gene3D" id="3.90.1200.10">
    <property type="match status" value="1"/>
</dbReference>
<dbReference type="SUPFAM" id="SSF56112">
    <property type="entry name" value="Protein kinase-like (PK-like)"/>
    <property type="match status" value="1"/>
</dbReference>
<protein>
    <submittedName>
        <fullName evidence="1">Putative spore coat protein</fullName>
    </submittedName>
</protein>
<keyword evidence="1" id="KW-0167">Capsid protein</keyword>
<dbReference type="AlphaFoldDB" id="A0A023DFD3"/>
<gene>
    <name evidence="1" type="ORF">GCA01S_025_00400</name>
</gene>
<dbReference type="RefSeq" id="WP_042408994.1">
    <property type="nucleotide sequence ID" value="NZ_BAWO01000025.1"/>
</dbReference>
<dbReference type="InterPro" id="IPR011009">
    <property type="entry name" value="Kinase-like_dom_sf"/>
</dbReference>